<proteinExistence type="predicted"/>
<dbReference type="EMBL" id="LKEA01000014">
    <property type="protein sequence ID" value="ROW04536.1"/>
    <property type="molecule type" value="Genomic_DNA"/>
</dbReference>
<dbReference type="InterPro" id="IPR011333">
    <property type="entry name" value="SKP1/BTB/POZ_sf"/>
</dbReference>
<protein>
    <recommendedName>
        <fullName evidence="3">BTB domain-containing protein</fullName>
    </recommendedName>
</protein>
<dbReference type="AlphaFoldDB" id="A0A423WMW5"/>
<name>A0A423WMW5_9PEZI</name>
<keyword evidence="2" id="KW-1185">Reference proteome</keyword>
<dbReference type="OrthoDB" id="5220268at2759"/>
<organism evidence="1 2">
    <name type="scientific">Cytospora schulzeri</name>
    <dbReference type="NCBI Taxonomy" id="448051"/>
    <lineage>
        <taxon>Eukaryota</taxon>
        <taxon>Fungi</taxon>
        <taxon>Dikarya</taxon>
        <taxon>Ascomycota</taxon>
        <taxon>Pezizomycotina</taxon>
        <taxon>Sordariomycetes</taxon>
        <taxon>Sordariomycetidae</taxon>
        <taxon>Diaporthales</taxon>
        <taxon>Cytosporaceae</taxon>
        <taxon>Cytospora</taxon>
    </lineage>
</organism>
<accession>A0A423WMW5</accession>
<comment type="caution">
    <text evidence="1">The sequence shown here is derived from an EMBL/GenBank/DDBJ whole genome shotgun (WGS) entry which is preliminary data.</text>
</comment>
<dbReference type="Gene3D" id="3.30.710.10">
    <property type="entry name" value="Potassium Channel Kv1.1, Chain A"/>
    <property type="match status" value="1"/>
</dbReference>
<evidence type="ECO:0008006" key="3">
    <source>
        <dbReference type="Google" id="ProtNLM"/>
    </source>
</evidence>
<gene>
    <name evidence="1" type="ORF">VMCG_05084</name>
</gene>
<sequence>MADFQNIQQTGVASSSDTDSVVSLAARTNNMSLNGSSSPVESASSGSDMNDVTIMKFPEAIVDEDEKPMAFYDKNGNLCDENTPFGDFKNWQDYLSFCNQGPQLKVRTAVHDGNGDVIRYRREPYPKKLLCDFGEYFCGMYRVKMIESTTGVVNLDDIDFHDFDRLMRVIEAGGPGAKPNLGPLYHTMGIYLEVYILADRFMMPMIKAWATVAMEDHMRGRLDWAQVYQKEVLEHPNAIAAAATHQEMLLDFNDCWVRSEFLPDDNRPVQQARIVQFILNYCPRVLLHDTIHQLHPELVRDICAALLAV</sequence>
<evidence type="ECO:0000313" key="1">
    <source>
        <dbReference type="EMBL" id="ROW04536.1"/>
    </source>
</evidence>
<dbReference type="Proteomes" id="UP000283895">
    <property type="component" value="Unassembled WGS sequence"/>
</dbReference>
<evidence type="ECO:0000313" key="2">
    <source>
        <dbReference type="Proteomes" id="UP000283895"/>
    </source>
</evidence>
<reference evidence="1 2" key="1">
    <citation type="submission" date="2015-09" db="EMBL/GenBank/DDBJ databases">
        <title>Host preference determinants of Valsa canker pathogens revealed by comparative genomics.</title>
        <authorList>
            <person name="Yin Z."/>
            <person name="Huang L."/>
        </authorList>
    </citation>
    <scope>NUCLEOTIDE SEQUENCE [LARGE SCALE GENOMIC DNA]</scope>
    <source>
        <strain evidence="1 2">03-1</strain>
    </source>
</reference>